<dbReference type="InterPro" id="IPR038161">
    <property type="entry name" value="VirB9/CagX/TrbG_C_sf"/>
</dbReference>
<evidence type="ECO:0008006" key="5">
    <source>
        <dbReference type="Google" id="ProtNLM"/>
    </source>
</evidence>
<dbReference type="RefSeq" id="WP_148698884.1">
    <property type="nucleotide sequence ID" value="NZ_CP017835.1"/>
</dbReference>
<gene>
    <name evidence="3" type="ORF">AXG55_14460</name>
</gene>
<keyword evidence="4" id="KW-1185">Reference proteome</keyword>
<dbReference type="Gene3D" id="2.60.40.2500">
    <property type="match status" value="1"/>
</dbReference>
<keyword evidence="2" id="KW-0732">Signal</keyword>
<comment type="similarity">
    <text evidence="1">Belongs to the TrbG/VirB9 family.</text>
</comment>
<accession>A0A1L4D4W3</accession>
<dbReference type="CDD" id="cd06911">
    <property type="entry name" value="VirB9_CagX_TrbG"/>
    <property type="match status" value="1"/>
</dbReference>
<dbReference type="OrthoDB" id="5357875at2"/>
<name>A0A1L4D4W3_9BACT</name>
<dbReference type="EMBL" id="CP017835">
    <property type="protein sequence ID" value="APJ05222.1"/>
    <property type="molecule type" value="Genomic_DNA"/>
</dbReference>
<dbReference type="InterPro" id="IPR010258">
    <property type="entry name" value="Conjugal_tfr_TrbG/VirB9/CagX"/>
</dbReference>
<sequence length="338" mass="38779">MKNKNTILIIVIFCIPRLSIAQEQKNVSTDIPEQIAPYMKKILEDQKKELDKKENEAKEIQKGINKDKAVIVPAINVKKIKNRKNNSSNEDNIEDMYLNDLDRYRKIEKSKPYIKNGTVYYSFGVGEASIICSVLQICDIELEKGEVISNIQIGDSERWIVKVNNSTTSDTSAHILLKPKENKLKSNMIIFTDKRQYNIQLKSVKKKYFSKIAFNYPQEENKLVTVFSDIPEKSLSNYKIRGDSTSWTPEEIRTDGKKTFIKLPEKFFHSPDMPTVYSLDNDGTQAQVNYRILNNWIVVDVSLNKGQLIQGVGLNQKKVIFTKVGTVGIISRIFSNEK</sequence>
<reference evidence="3 4" key="1">
    <citation type="submission" date="2016-10" db="EMBL/GenBank/DDBJ databases">
        <title>Silvanigrella aquatica sp. nov., isolated from a freshwater lake located in the Black Forest, Germany, description of Silvanigrellaceae fam. nov., Silvanigrellales ord. nov., reclassification of the order Bdellovibrionales in the class Oligoflexia, reclassification of the families Bacteriovoracaceae and Halobacteriovoraceae in the new order Bacteriovoracales ord. nov., and reclassification of the family Pseudobacteriovoracaceae in the order Oligoflexiales.</title>
        <authorList>
            <person name="Hahn M.W."/>
            <person name="Schmidt J."/>
            <person name="Koll U."/>
            <person name="Rohde M."/>
            <person name="Verbag S."/>
            <person name="Pitt A."/>
            <person name="Nakai R."/>
            <person name="Naganuma T."/>
            <person name="Lang E."/>
        </authorList>
    </citation>
    <scope>NUCLEOTIDE SEQUENCE [LARGE SCALE GENOMIC DNA]</scope>
    <source>
        <strain evidence="3 4">MWH-Nonnen-W8red</strain>
        <plasmid evidence="4">Plasmid pnonnen1</plasmid>
    </source>
</reference>
<keyword evidence="3" id="KW-0614">Plasmid</keyword>
<geneLocation type="plasmid" evidence="4">
    <name>pnonnen1</name>
</geneLocation>
<dbReference type="Proteomes" id="UP000184731">
    <property type="component" value="Plasmid pnonnen1"/>
</dbReference>
<dbReference type="Pfam" id="PF03524">
    <property type="entry name" value="CagX"/>
    <property type="match status" value="1"/>
</dbReference>
<evidence type="ECO:0000313" key="4">
    <source>
        <dbReference type="Proteomes" id="UP000184731"/>
    </source>
</evidence>
<evidence type="ECO:0000256" key="1">
    <source>
        <dbReference type="ARBA" id="ARBA00006135"/>
    </source>
</evidence>
<dbReference type="KEGG" id="saqi:AXG55_14460"/>
<protein>
    <recommendedName>
        <fullName evidence="5">P-type conjugative transfer protein TrbG</fullName>
    </recommendedName>
</protein>
<dbReference type="AlphaFoldDB" id="A0A1L4D4W3"/>
<evidence type="ECO:0000256" key="2">
    <source>
        <dbReference type="ARBA" id="ARBA00022729"/>
    </source>
</evidence>
<evidence type="ECO:0000313" key="3">
    <source>
        <dbReference type="EMBL" id="APJ05222.1"/>
    </source>
</evidence>
<organism evidence="3 4">
    <name type="scientific">Silvanigrella aquatica</name>
    <dbReference type="NCBI Taxonomy" id="1915309"/>
    <lineage>
        <taxon>Bacteria</taxon>
        <taxon>Pseudomonadati</taxon>
        <taxon>Bdellovibrionota</taxon>
        <taxon>Oligoflexia</taxon>
        <taxon>Silvanigrellales</taxon>
        <taxon>Silvanigrellaceae</taxon>
        <taxon>Silvanigrella</taxon>
    </lineage>
</organism>
<proteinExistence type="inferred from homology"/>
<dbReference type="InterPro" id="IPR033645">
    <property type="entry name" value="VirB9/CagX/TrbG_C"/>
</dbReference>